<proteinExistence type="predicted"/>
<evidence type="ECO:0000313" key="2">
    <source>
        <dbReference type="Proteomes" id="UP001162501"/>
    </source>
</evidence>
<reference evidence="1" key="1">
    <citation type="submission" date="2023-05" db="EMBL/GenBank/DDBJ databases">
        <authorList>
            <consortium name="ELIXIR-Norway"/>
        </authorList>
    </citation>
    <scope>NUCLEOTIDE SEQUENCE</scope>
</reference>
<sequence>MHTGARPGLQPSHRAPAGSGGRRRSGRLAGLYSPPRGPRRPPALPPRGLRAPPPCGLAPPPREGAGPPEPSARANPRLRGAPRVIAVRAASSGARSAWHTHSLHALAAEAAFPHLRRHPPLSVKDAGPRPRARARGPTPPAGRARACRPRHGSTPAGSPPGCSWLEDPGIDEPAAYGPWGHAVGYD</sequence>
<organism evidence="1 2">
    <name type="scientific">Rangifer tarandus platyrhynchus</name>
    <name type="common">Svalbard reindeer</name>
    <dbReference type="NCBI Taxonomy" id="3082113"/>
    <lineage>
        <taxon>Eukaryota</taxon>
        <taxon>Metazoa</taxon>
        <taxon>Chordata</taxon>
        <taxon>Craniata</taxon>
        <taxon>Vertebrata</taxon>
        <taxon>Euteleostomi</taxon>
        <taxon>Mammalia</taxon>
        <taxon>Eutheria</taxon>
        <taxon>Laurasiatheria</taxon>
        <taxon>Artiodactyla</taxon>
        <taxon>Ruminantia</taxon>
        <taxon>Pecora</taxon>
        <taxon>Cervidae</taxon>
        <taxon>Odocoileinae</taxon>
        <taxon>Rangifer</taxon>
    </lineage>
</organism>
<dbReference type="Proteomes" id="UP001162501">
    <property type="component" value="Chromosome 10"/>
</dbReference>
<name>A0ACB0DW38_RANTA</name>
<dbReference type="EMBL" id="OX596094">
    <property type="protein sequence ID" value="CAI9692513.1"/>
    <property type="molecule type" value="Genomic_DNA"/>
</dbReference>
<gene>
    <name evidence="1" type="ORF">MRATA1EN3_LOCUS3726</name>
</gene>
<accession>A0ACB0DW38</accession>
<evidence type="ECO:0000313" key="1">
    <source>
        <dbReference type="EMBL" id="CAI9692513.1"/>
    </source>
</evidence>
<protein>
    <submittedName>
        <fullName evidence="1">Uncharacterized protein</fullName>
    </submittedName>
</protein>